<keyword evidence="1" id="KW-0472">Membrane</keyword>
<gene>
    <name evidence="2" type="ORF">ISU10_12640</name>
</gene>
<evidence type="ECO:0000256" key="1">
    <source>
        <dbReference type="SAM" id="Phobius"/>
    </source>
</evidence>
<comment type="caution">
    <text evidence="2">The sequence shown here is derived from an EMBL/GenBank/DDBJ whole genome shotgun (WGS) entry which is preliminary data.</text>
</comment>
<evidence type="ECO:0008006" key="4">
    <source>
        <dbReference type="Google" id="ProtNLM"/>
    </source>
</evidence>
<sequence>MGELRLVVNEVGPDFGAVGGAGDLRAIVGALLTYALIVAVLMLVVSAATWAIASNSGSWHTAQRAKVGCLVAIGGAALTGAALAWANWLLDIGAHL</sequence>
<dbReference type="EMBL" id="JADKPO010000015">
    <property type="protein sequence ID" value="MBF4768610.1"/>
    <property type="molecule type" value="Genomic_DNA"/>
</dbReference>
<dbReference type="AlphaFoldDB" id="A0A930VRI4"/>
<protein>
    <recommendedName>
        <fullName evidence="4">Integral membrane protein</fullName>
    </recommendedName>
</protein>
<evidence type="ECO:0000313" key="3">
    <source>
        <dbReference type="Proteomes" id="UP000660668"/>
    </source>
</evidence>
<feature type="transmembrane region" description="Helical" evidence="1">
    <location>
        <begin position="31"/>
        <end position="53"/>
    </location>
</feature>
<dbReference type="InterPro" id="IPR046094">
    <property type="entry name" value="DUF6112"/>
</dbReference>
<keyword evidence="1" id="KW-0812">Transmembrane</keyword>
<reference evidence="2" key="1">
    <citation type="submission" date="2020-11" db="EMBL/GenBank/DDBJ databases">
        <title>Nocardioides cynanchi sp. nov., isolated from soil of rhizosphere of Cynanchum wilfordii.</title>
        <authorList>
            <person name="Lee J.-S."/>
            <person name="Suh M.K."/>
            <person name="Kim J.-S."/>
        </authorList>
    </citation>
    <scope>NUCLEOTIDE SEQUENCE</scope>
    <source>
        <strain evidence="2">KCTC 19276</strain>
    </source>
</reference>
<evidence type="ECO:0000313" key="2">
    <source>
        <dbReference type="EMBL" id="MBF4768610.1"/>
    </source>
</evidence>
<keyword evidence="1" id="KW-1133">Transmembrane helix</keyword>
<organism evidence="2 3">
    <name type="scientific">Nocardioides agariphilus</name>
    <dbReference type="NCBI Taxonomy" id="433664"/>
    <lineage>
        <taxon>Bacteria</taxon>
        <taxon>Bacillati</taxon>
        <taxon>Actinomycetota</taxon>
        <taxon>Actinomycetes</taxon>
        <taxon>Propionibacteriales</taxon>
        <taxon>Nocardioidaceae</taxon>
        <taxon>Nocardioides</taxon>
    </lineage>
</organism>
<dbReference type="Pfam" id="PF19607">
    <property type="entry name" value="DUF6112"/>
    <property type="match status" value="1"/>
</dbReference>
<accession>A0A930VRI4</accession>
<feature type="transmembrane region" description="Helical" evidence="1">
    <location>
        <begin position="65"/>
        <end position="86"/>
    </location>
</feature>
<name>A0A930VRI4_9ACTN</name>
<dbReference type="Proteomes" id="UP000660668">
    <property type="component" value="Unassembled WGS sequence"/>
</dbReference>
<keyword evidence="3" id="KW-1185">Reference proteome</keyword>
<proteinExistence type="predicted"/>